<accession>A0A067BGU8</accession>
<organism evidence="2 3">
    <name type="scientific">Saprolegnia parasitica (strain CBS 223.65)</name>
    <dbReference type="NCBI Taxonomy" id="695850"/>
    <lineage>
        <taxon>Eukaryota</taxon>
        <taxon>Sar</taxon>
        <taxon>Stramenopiles</taxon>
        <taxon>Oomycota</taxon>
        <taxon>Saprolegniomycetes</taxon>
        <taxon>Saprolegniales</taxon>
        <taxon>Saprolegniaceae</taxon>
        <taxon>Saprolegnia</taxon>
    </lineage>
</organism>
<protein>
    <submittedName>
        <fullName evidence="2">Uncharacterized protein</fullName>
    </submittedName>
</protein>
<evidence type="ECO:0000313" key="2">
    <source>
        <dbReference type="EMBL" id="KDO17619.1"/>
    </source>
</evidence>
<dbReference type="EMBL" id="KK583611">
    <property type="protein sequence ID" value="KDO17619.1"/>
    <property type="molecule type" value="Genomic_DNA"/>
</dbReference>
<feature type="transmembrane region" description="Helical" evidence="1">
    <location>
        <begin position="49"/>
        <end position="64"/>
    </location>
</feature>
<dbReference type="VEuPathDB" id="FungiDB:SPRG_15521"/>
<keyword evidence="3" id="KW-1185">Reference proteome</keyword>
<evidence type="ECO:0000313" key="3">
    <source>
        <dbReference type="Proteomes" id="UP000030745"/>
    </source>
</evidence>
<name>A0A067BGU8_SAPPC</name>
<dbReference type="AlphaFoldDB" id="A0A067BGU8"/>
<reference evidence="2 3" key="1">
    <citation type="journal article" date="2013" name="PLoS Genet.">
        <title>Distinctive expansion of potential virulence genes in the genome of the oomycete fish pathogen Saprolegnia parasitica.</title>
        <authorList>
            <person name="Jiang R.H."/>
            <person name="de Bruijn I."/>
            <person name="Haas B.J."/>
            <person name="Belmonte R."/>
            <person name="Lobach L."/>
            <person name="Christie J."/>
            <person name="van den Ackerveken G."/>
            <person name="Bottin A."/>
            <person name="Bulone V."/>
            <person name="Diaz-Moreno S.M."/>
            <person name="Dumas B."/>
            <person name="Fan L."/>
            <person name="Gaulin E."/>
            <person name="Govers F."/>
            <person name="Grenville-Briggs L.J."/>
            <person name="Horner N.R."/>
            <person name="Levin J.Z."/>
            <person name="Mammella M."/>
            <person name="Meijer H.J."/>
            <person name="Morris P."/>
            <person name="Nusbaum C."/>
            <person name="Oome S."/>
            <person name="Phillips A.J."/>
            <person name="van Rooyen D."/>
            <person name="Rzeszutek E."/>
            <person name="Saraiva M."/>
            <person name="Secombes C.J."/>
            <person name="Seidl M.F."/>
            <person name="Snel B."/>
            <person name="Stassen J.H."/>
            <person name="Sykes S."/>
            <person name="Tripathy S."/>
            <person name="van den Berg H."/>
            <person name="Vega-Arreguin J.C."/>
            <person name="Wawra S."/>
            <person name="Young S.K."/>
            <person name="Zeng Q."/>
            <person name="Dieguez-Uribeondo J."/>
            <person name="Russ C."/>
            <person name="Tyler B.M."/>
            <person name="van West P."/>
        </authorList>
    </citation>
    <scope>NUCLEOTIDE SEQUENCE [LARGE SCALE GENOMIC DNA]</scope>
    <source>
        <strain evidence="2 3">CBS 223.65</strain>
    </source>
</reference>
<feature type="transmembrane region" description="Helical" evidence="1">
    <location>
        <begin position="118"/>
        <end position="143"/>
    </location>
</feature>
<sequence>MEKEAALTQHQGGLAEYPSRKPLQKALVVSILVYIGSFAFTWYKVYWDTLVSLAFVALGYYAIYDPNSRPMGKAFHLFYIGLMLCILLHTIAFALLVAELVSSQVEAVLNLKLIDSPTGLIIFLIILEVGYMTLTGVAIGLCYRLRCEVDGIVDDPIEYHELL</sequence>
<dbReference type="RefSeq" id="XP_012211678.1">
    <property type="nucleotide sequence ID" value="XM_012356288.1"/>
</dbReference>
<gene>
    <name evidence="2" type="ORF">SPRG_15521</name>
</gene>
<dbReference type="OrthoDB" id="166246at2759"/>
<dbReference type="KEGG" id="spar:SPRG_15521"/>
<proteinExistence type="predicted"/>
<feature type="transmembrane region" description="Helical" evidence="1">
    <location>
        <begin position="26"/>
        <end position="43"/>
    </location>
</feature>
<keyword evidence="1" id="KW-0812">Transmembrane</keyword>
<dbReference type="Proteomes" id="UP000030745">
    <property type="component" value="Unassembled WGS sequence"/>
</dbReference>
<feature type="transmembrane region" description="Helical" evidence="1">
    <location>
        <begin position="76"/>
        <end position="98"/>
    </location>
</feature>
<dbReference type="OMA" id="ARNEYFL"/>
<evidence type="ECO:0000256" key="1">
    <source>
        <dbReference type="SAM" id="Phobius"/>
    </source>
</evidence>
<keyword evidence="1" id="KW-0472">Membrane</keyword>
<keyword evidence="1" id="KW-1133">Transmembrane helix</keyword>
<dbReference type="GeneID" id="24137242"/>